<protein>
    <submittedName>
        <fullName evidence="2">Uncharacterized protein</fullName>
    </submittedName>
</protein>
<dbReference type="AlphaFoldDB" id="A0AB39TPU1"/>
<dbReference type="RefSeq" id="WP_369184187.1">
    <property type="nucleotide sequence ID" value="NZ_CP163445.1"/>
</dbReference>
<dbReference type="EMBL" id="CP163445">
    <property type="protein sequence ID" value="XDQ81226.1"/>
    <property type="molecule type" value="Genomic_DNA"/>
</dbReference>
<organism evidence="2">
    <name type="scientific">Streptomyces sp. Y1</name>
    <dbReference type="NCBI Taxonomy" id="3238634"/>
    <lineage>
        <taxon>Bacteria</taxon>
        <taxon>Bacillati</taxon>
        <taxon>Actinomycetota</taxon>
        <taxon>Actinomycetes</taxon>
        <taxon>Kitasatosporales</taxon>
        <taxon>Streptomycetaceae</taxon>
        <taxon>Streptomyces</taxon>
    </lineage>
</organism>
<feature type="coiled-coil region" evidence="1">
    <location>
        <begin position="169"/>
        <end position="196"/>
    </location>
</feature>
<gene>
    <name evidence="2" type="ORF">AB2U05_23545</name>
</gene>
<name>A0AB39TPU1_9ACTN</name>
<accession>A0AB39TPU1</accession>
<proteinExistence type="predicted"/>
<sequence length="235" mass="25530">MAVTLFHYTDHDAWSVPADPARPGLQAVGAIVPYSMNATSFFDELPLIWLSDSTDPKTTGLEATRTTIRIAVRLDRGVVPWAVHKHELGVGDALARPLEIAGDSDPATWYVTSTEIPIGMWIEAVELSTGAVLWHAEPRDSAVLPSCDPIGPVDLRELESDLRAGYMAYAEENRDAMALQRQAVVLTNQINAARDLALDQSPLGQVRSNSALRALCEQAAALPACSERWALFLGE</sequence>
<keyword evidence="1" id="KW-0175">Coiled coil</keyword>
<reference evidence="2" key="1">
    <citation type="submission" date="2024-07" db="EMBL/GenBank/DDBJ databases">
        <authorList>
            <person name="Yu S.T."/>
        </authorList>
    </citation>
    <scope>NUCLEOTIDE SEQUENCE</scope>
    <source>
        <strain evidence="2">Y1</strain>
    </source>
</reference>
<evidence type="ECO:0000313" key="2">
    <source>
        <dbReference type="EMBL" id="XDQ81226.1"/>
    </source>
</evidence>
<evidence type="ECO:0000256" key="1">
    <source>
        <dbReference type="SAM" id="Coils"/>
    </source>
</evidence>